<gene>
    <name evidence="2" type="ORF">BN14_05140</name>
</gene>
<evidence type="ECO:0000313" key="2">
    <source>
        <dbReference type="EMBL" id="CCO31106.1"/>
    </source>
</evidence>
<dbReference type="Proteomes" id="UP000012065">
    <property type="component" value="Unassembled WGS sequence"/>
</dbReference>
<feature type="region of interest" description="Disordered" evidence="1">
    <location>
        <begin position="52"/>
        <end position="93"/>
    </location>
</feature>
<dbReference type="AlphaFoldDB" id="M5BV51"/>
<dbReference type="HOGENOM" id="CLU_044634_0_0_1"/>
<dbReference type="EMBL" id="CAOJ01007548">
    <property type="protein sequence ID" value="CCO31106.1"/>
    <property type="molecule type" value="Genomic_DNA"/>
</dbReference>
<feature type="compositionally biased region" description="Basic and acidic residues" evidence="1">
    <location>
        <begin position="188"/>
        <end position="201"/>
    </location>
</feature>
<proteinExistence type="predicted"/>
<feature type="region of interest" description="Disordered" evidence="1">
    <location>
        <begin position="152"/>
        <end position="219"/>
    </location>
</feature>
<name>M5BV51_THACB</name>
<protein>
    <submittedName>
        <fullName evidence="2">Uncharacterized protein</fullName>
    </submittedName>
</protein>
<evidence type="ECO:0000313" key="3">
    <source>
        <dbReference type="Proteomes" id="UP000012065"/>
    </source>
</evidence>
<accession>M5BV51</accession>
<sequence length="482" mass="55819">MVVPPFFPEASREQARHTGLLLLQAQNNKKNQKKADAVEKILASEAPKNTLTGLGIAHTRGRGGKTRGRRGRPPANSHALGALDEPDPQPDRQEPVVLEGQQVALEVSHLHDFASKLKFVKKFQLRKTVRRQPPPNPDIRFRNMVAEAIRRRREMEEQQEQAQQPIETNDEEDSLPPANRLFADLTEGDGRERLREIETSSRRRRRSASMDLNTPEERQQKYGCFTESECDRFSLRGSRRSLVMDFAKSDSHKKMITIMAFLQRRETEQANVQVHAYLASGAFKAHASLLFYTALVAPHNKGYVDSLGTFIEHDMVRNYALYKIDKSIVEDEDSRVLLNSQMRINLATSRHKIKDKLDAAVEKGYCINQILVDIIPKKIEVTVEHRRRWAWVVAQYRKYKADSRNTSNFWRELDRTLNKTKDNLIEHVPDKRVRDETRAQIYINALEDHEKEYPNQVPAPEKVDTPSWQIMVERNLDKYHTF</sequence>
<evidence type="ECO:0000256" key="1">
    <source>
        <dbReference type="SAM" id="MobiDB-lite"/>
    </source>
</evidence>
<feature type="compositionally biased region" description="Basic residues" evidence="1">
    <location>
        <begin position="59"/>
        <end position="72"/>
    </location>
</feature>
<comment type="caution">
    <text evidence="2">The sequence shown here is derived from an EMBL/GenBank/DDBJ whole genome shotgun (WGS) entry which is preliminary data.</text>
</comment>
<reference evidence="2 3" key="1">
    <citation type="journal article" date="2013" name="J. Biotechnol.">
        <title>Establishment and interpretation of the genome sequence of the phytopathogenic fungus Rhizoctonia solani AG1-IB isolate 7/3/14.</title>
        <authorList>
            <person name="Wibberg D.W."/>
            <person name="Jelonek L.J."/>
            <person name="Rupp O.R."/>
            <person name="Hennig M.H."/>
            <person name="Eikmeyer F.E."/>
            <person name="Goesmann A.G."/>
            <person name="Hartmann A.H."/>
            <person name="Borriss R.B."/>
            <person name="Grosch R.G."/>
            <person name="Puehler A.P."/>
            <person name="Schlueter A.S."/>
        </authorList>
    </citation>
    <scope>NUCLEOTIDE SEQUENCE [LARGE SCALE GENOMIC DNA]</scope>
    <source>
        <strain evidence="3">AG1-IB / isolate 7/3/14</strain>
    </source>
</reference>
<organism evidence="2 3">
    <name type="scientific">Thanatephorus cucumeris (strain AG1-IB / isolate 7/3/14)</name>
    <name type="common">Lettuce bottom rot fungus</name>
    <name type="synonym">Rhizoctonia solani</name>
    <dbReference type="NCBI Taxonomy" id="1108050"/>
    <lineage>
        <taxon>Eukaryota</taxon>
        <taxon>Fungi</taxon>
        <taxon>Dikarya</taxon>
        <taxon>Basidiomycota</taxon>
        <taxon>Agaricomycotina</taxon>
        <taxon>Agaricomycetes</taxon>
        <taxon>Cantharellales</taxon>
        <taxon>Ceratobasidiaceae</taxon>
        <taxon>Rhizoctonia</taxon>
        <taxon>Rhizoctonia solani AG-1</taxon>
    </lineage>
</organism>